<evidence type="ECO:0000313" key="2">
    <source>
        <dbReference type="Proteomes" id="UP001215280"/>
    </source>
</evidence>
<gene>
    <name evidence="1" type="ORF">DFH07DRAFT_694264</name>
</gene>
<dbReference type="SUPFAM" id="SSF56219">
    <property type="entry name" value="DNase I-like"/>
    <property type="match status" value="1"/>
</dbReference>
<keyword evidence="2" id="KW-1185">Reference proteome</keyword>
<feature type="non-terminal residue" evidence="1">
    <location>
        <position position="155"/>
    </location>
</feature>
<dbReference type="Gene3D" id="3.60.10.10">
    <property type="entry name" value="Endonuclease/exonuclease/phosphatase"/>
    <property type="match status" value="1"/>
</dbReference>
<sequence length="155" mass="18711">EVPMSFTRLKSLFQMEDGWRNTFQDDRQYTCIQQRNDPTTGFQHVSRSRLDRIYVQHKLFDICRGWKIDHTVVRSDHSLVSMQMICRADQKPGKGRFGLPLYLLKTRKFITEIQHLGRELKVQYNELQHTERTEEHNMQILWAKFKYDSIQHARK</sequence>
<evidence type="ECO:0000313" key="1">
    <source>
        <dbReference type="EMBL" id="KAJ7751779.1"/>
    </source>
</evidence>
<feature type="non-terminal residue" evidence="1">
    <location>
        <position position="1"/>
    </location>
</feature>
<dbReference type="InterPro" id="IPR036691">
    <property type="entry name" value="Endo/exonu/phosph_ase_sf"/>
</dbReference>
<dbReference type="AlphaFoldDB" id="A0AAD7IZM9"/>
<name>A0AAD7IZM9_9AGAR</name>
<protein>
    <submittedName>
        <fullName evidence="1">Uncharacterized protein</fullName>
    </submittedName>
</protein>
<comment type="caution">
    <text evidence="1">The sequence shown here is derived from an EMBL/GenBank/DDBJ whole genome shotgun (WGS) entry which is preliminary data.</text>
</comment>
<organism evidence="1 2">
    <name type="scientific">Mycena maculata</name>
    <dbReference type="NCBI Taxonomy" id="230809"/>
    <lineage>
        <taxon>Eukaryota</taxon>
        <taxon>Fungi</taxon>
        <taxon>Dikarya</taxon>
        <taxon>Basidiomycota</taxon>
        <taxon>Agaricomycotina</taxon>
        <taxon>Agaricomycetes</taxon>
        <taxon>Agaricomycetidae</taxon>
        <taxon>Agaricales</taxon>
        <taxon>Marasmiineae</taxon>
        <taxon>Mycenaceae</taxon>
        <taxon>Mycena</taxon>
    </lineage>
</organism>
<proteinExistence type="predicted"/>
<dbReference type="EMBL" id="JARJLG010000077">
    <property type="protein sequence ID" value="KAJ7751779.1"/>
    <property type="molecule type" value="Genomic_DNA"/>
</dbReference>
<reference evidence="1" key="1">
    <citation type="submission" date="2023-03" db="EMBL/GenBank/DDBJ databases">
        <title>Massive genome expansion in bonnet fungi (Mycena s.s.) driven by repeated elements and novel gene families across ecological guilds.</title>
        <authorList>
            <consortium name="Lawrence Berkeley National Laboratory"/>
            <person name="Harder C.B."/>
            <person name="Miyauchi S."/>
            <person name="Viragh M."/>
            <person name="Kuo A."/>
            <person name="Thoen E."/>
            <person name="Andreopoulos B."/>
            <person name="Lu D."/>
            <person name="Skrede I."/>
            <person name="Drula E."/>
            <person name="Henrissat B."/>
            <person name="Morin E."/>
            <person name="Kohler A."/>
            <person name="Barry K."/>
            <person name="LaButti K."/>
            <person name="Morin E."/>
            <person name="Salamov A."/>
            <person name="Lipzen A."/>
            <person name="Mereny Z."/>
            <person name="Hegedus B."/>
            <person name="Baldrian P."/>
            <person name="Stursova M."/>
            <person name="Weitz H."/>
            <person name="Taylor A."/>
            <person name="Grigoriev I.V."/>
            <person name="Nagy L.G."/>
            <person name="Martin F."/>
            <person name="Kauserud H."/>
        </authorList>
    </citation>
    <scope>NUCLEOTIDE SEQUENCE</scope>
    <source>
        <strain evidence="1">CBHHK188m</strain>
    </source>
</reference>
<accession>A0AAD7IZM9</accession>
<dbReference type="Proteomes" id="UP001215280">
    <property type="component" value="Unassembled WGS sequence"/>
</dbReference>